<accession>A0A5C8PT47</accession>
<organism evidence="1 2">
    <name type="scientific">Vineibacter terrae</name>
    <dbReference type="NCBI Taxonomy" id="2586908"/>
    <lineage>
        <taxon>Bacteria</taxon>
        <taxon>Pseudomonadati</taxon>
        <taxon>Pseudomonadota</taxon>
        <taxon>Alphaproteobacteria</taxon>
        <taxon>Hyphomicrobiales</taxon>
        <taxon>Vineibacter</taxon>
    </lineage>
</organism>
<dbReference type="EMBL" id="VDUZ01000004">
    <property type="protein sequence ID" value="TXL80405.1"/>
    <property type="molecule type" value="Genomic_DNA"/>
</dbReference>
<sequence>MYGHADLRGLVEQAGIYRMANGWQVVIRAEWVDMSPGRPQGLSYALILQDEQEQRLLGFDNSHAADGARTVSLSTTSIVRTRLAGHSRTGSRLPVS</sequence>
<dbReference type="OrthoDB" id="7451512at2"/>
<proteinExistence type="predicted"/>
<reference evidence="1 2" key="1">
    <citation type="submission" date="2019-06" db="EMBL/GenBank/DDBJ databases">
        <title>New taxonomy in bacterial strain CC-CFT640, isolated from vineyard.</title>
        <authorList>
            <person name="Lin S.-Y."/>
            <person name="Tsai C.-F."/>
            <person name="Young C.-C."/>
        </authorList>
    </citation>
    <scope>NUCLEOTIDE SEQUENCE [LARGE SCALE GENOMIC DNA]</scope>
    <source>
        <strain evidence="1 2">CC-CFT640</strain>
    </source>
</reference>
<dbReference type="Proteomes" id="UP000321638">
    <property type="component" value="Unassembled WGS sequence"/>
</dbReference>
<protein>
    <submittedName>
        <fullName evidence="1">Uncharacterized protein</fullName>
    </submittedName>
</protein>
<evidence type="ECO:0000313" key="2">
    <source>
        <dbReference type="Proteomes" id="UP000321638"/>
    </source>
</evidence>
<name>A0A5C8PT47_9HYPH</name>
<dbReference type="RefSeq" id="WP_147845820.1">
    <property type="nucleotide sequence ID" value="NZ_VDUZ01000004.1"/>
</dbReference>
<gene>
    <name evidence="1" type="ORF">FHP25_05080</name>
</gene>
<comment type="caution">
    <text evidence="1">The sequence shown here is derived from an EMBL/GenBank/DDBJ whole genome shotgun (WGS) entry which is preliminary data.</text>
</comment>
<dbReference type="AlphaFoldDB" id="A0A5C8PT47"/>
<evidence type="ECO:0000313" key="1">
    <source>
        <dbReference type="EMBL" id="TXL80405.1"/>
    </source>
</evidence>
<keyword evidence="2" id="KW-1185">Reference proteome</keyword>